<dbReference type="Pfam" id="PF00004">
    <property type="entry name" value="AAA"/>
    <property type="match status" value="1"/>
</dbReference>
<dbReference type="GO" id="GO:0016887">
    <property type="term" value="F:ATP hydrolysis activity"/>
    <property type="evidence" value="ECO:0007669"/>
    <property type="project" value="InterPro"/>
</dbReference>
<dbReference type="InterPro" id="IPR027417">
    <property type="entry name" value="P-loop_NTPase"/>
</dbReference>
<dbReference type="SMART" id="SM00382">
    <property type="entry name" value="AAA"/>
    <property type="match status" value="1"/>
</dbReference>
<dbReference type="GO" id="GO:0045037">
    <property type="term" value="P:protein import into chloroplast stroma"/>
    <property type="evidence" value="ECO:0007669"/>
    <property type="project" value="TreeGrafter"/>
</dbReference>
<keyword evidence="10" id="KW-1185">Reference proteome</keyword>
<gene>
    <name evidence="9" type="ORF">KP509_06G030400</name>
</gene>
<dbReference type="Gene3D" id="1.10.8.60">
    <property type="match status" value="1"/>
</dbReference>
<dbReference type="InterPro" id="IPR003593">
    <property type="entry name" value="AAA+_ATPase"/>
</dbReference>
<keyword evidence="7" id="KW-0812">Transmembrane</keyword>
<dbReference type="OMA" id="CINAYTP"/>
<dbReference type="Gene3D" id="3.40.50.300">
    <property type="entry name" value="P-loop containing nucleotide triphosphate hydrolases"/>
    <property type="match status" value="1"/>
</dbReference>
<evidence type="ECO:0000313" key="9">
    <source>
        <dbReference type="EMBL" id="KAH7434686.1"/>
    </source>
</evidence>
<feature type="transmembrane region" description="Helical" evidence="7">
    <location>
        <begin position="363"/>
        <end position="381"/>
    </location>
</feature>
<dbReference type="GO" id="GO:0006508">
    <property type="term" value="P:proteolysis"/>
    <property type="evidence" value="ECO:0007669"/>
    <property type="project" value="UniProtKB-KW"/>
</dbReference>
<evidence type="ECO:0000256" key="1">
    <source>
        <dbReference type="ARBA" id="ARBA00022528"/>
    </source>
</evidence>
<proteinExistence type="predicted"/>
<dbReference type="GO" id="GO:0004222">
    <property type="term" value="F:metalloendopeptidase activity"/>
    <property type="evidence" value="ECO:0007669"/>
    <property type="project" value="InterPro"/>
</dbReference>
<dbReference type="SUPFAM" id="SSF52540">
    <property type="entry name" value="P-loop containing nucleoside triphosphate hydrolases"/>
    <property type="match status" value="1"/>
</dbReference>
<evidence type="ECO:0000256" key="2">
    <source>
        <dbReference type="ARBA" id="ARBA00022670"/>
    </source>
</evidence>
<keyword evidence="5" id="KW-0175">Coiled coil</keyword>
<evidence type="ECO:0000256" key="6">
    <source>
        <dbReference type="SAM" id="MobiDB-lite"/>
    </source>
</evidence>
<dbReference type="GO" id="GO:0005524">
    <property type="term" value="F:ATP binding"/>
    <property type="evidence" value="ECO:0007669"/>
    <property type="project" value="InterPro"/>
</dbReference>
<dbReference type="EMBL" id="CM035411">
    <property type="protein sequence ID" value="KAH7434686.1"/>
    <property type="molecule type" value="Genomic_DNA"/>
</dbReference>
<feature type="transmembrane region" description="Helical" evidence="7">
    <location>
        <begin position="67"/>
        <end position="88"/>
    </location>
</feature>
<keyword evidence="1" id="KW-0934">Plastid</keyword>
<dbReference type="AlphaFoldDB" id="A0A8T2ULD7"/>
<dbReference type="InterPro" id="IPR003959">
    <property type="entry name" value="ATPase_AAA_core"/>
</dbReference>
<dbReference type="PANTHER" id="PTHR23076:SF56">
    <property type="entry name" value="INACTIVE ATP-DEPENDENT ZINC METALLOPROTEASE FTSHI 2, CHLOROPLASTIC-RELATED"/>
    <property type="match status" value="1"/>
</dbReference>
<sequence>MDCTLSSTLSAGHALTFCKSLSYGIRLNNVRLAAPTARSPRLGLYVRNTLQEEEGRRHAPVFSTSTIFKVAGVAATMAAVIFALPISVSTKKEKDHERAAEKEDYRDARMGKKKEGLIRKKDVMPTDERIRWTQNLPMVQEKIAYTSILELHGQGKLKHIIKHPHPALRSKPQMIFVVLDDDRVVRSVLPAFSRDEQFWNSWKTSKLESLVVNAYTPPAPKPESPWKGVNVPFWNQRKTIPLKKEPPKQQKKKAEVTQKLQTRPKAKKSATTARLDQLERARRELEQARAIQEVQLKMKKLRQEEAEKEAKKRALKAKRLEEEQKKLAQARQAESEKLIQGQQATNAWDAFWEKASRSEGFRFMLGLIFFWLFYKVIILGVKQRRKDYEDRLKIERAEEEERRKMEEWEAEADAAEAVLSVKDWSVEKLTEEEKKRNDELEQNPQVQMGLKFMRSGARVRRAKGKRPPKYLDIDADVRFEDVAGLGEIRRELEEIVDFFKYKEKYLRRGSKIPSGILLCGEPGTGKTLLAKAVAGEAGVNFFSISASQFVEIYVGVGASRVRALYQEAKENAPAVVFIDELDAVGRQRGLIGGSGGQERDATLNQLLTCLDGFEGRGDVITVAATNRVDILDSALVRPGRFDRKIFIPKPSIRGRIEILKVHARNKPMADDVDYDAIGNATDGMVGAQLANLLDVAALNVLRDGRTEITTDDLLDAASLEEGGHVDLRPRSRELWHKMALNEAALAVAAVNFPDFKDVELVSLIPRSGEDKGSVRSRIDSMKFETSTMSRQGMMDYITIQLAPRAADELLFGRDQMCTVWTDHYNNARKVARYYVFCGLSERSEVYGMFHCWSELARYYEVDKEARRILEACYNRAQKVSLIVIYLLIIANNQVFLKELTDQLIDMKAIKKDEFQILAEKYAHIERYPPSVVDIRREKLEEFREQIVREKRTALY</sequence>
<accession>A0A8T2ULD7</accession>
<dbReference type="OrthoDB" id="1413014at2759"/>
<dbReference type="Pfam" id="PF17862">
    <property type="entry name" value="AAA_lid_3"/>
    <property type="match status" value="1"/>
</dbReference>
<dbReference type="PANTHER" id="PTHR23076">
    <property type="entry name" value="METALLOPROTEASE M41 FTSH"/>
    <property type="match status" value="1"/>
</dbReference>
<comment type="caution">
    <text evidence="9">The sequence shown here is derived from an EMBL/GenBank/DDBJ whole genome shotgun (WGS) entry which is preliminary data.</text>
</comment>
<dbReference type="GO" id="GO:0009507">
    <property type="term" value="C:chloroplast"/>
    <property type="evidence" value="ECO:0007669"/>
    <property type="project" value="TreeGrafter"/>
</dbReference>
<evidence type="ECO:0000256" key="7">
    <source>
        <dbReference type="SAM" id="Phobius"/>
    </source>
</evidence>
<evidence type="ECO:0000313" key="10">
    <source>
        <dbReference type="Proteomes" id="UP000825935"/>
    </source>
</evidence>
<dbReference type="FunFam" id="3.40.50.300:FF:000982">
    <property type="entry name" value="Inactive ATP-dependent zinc metalloprotease FTSHI 2 like"/>
    <property type="match status" value="1"/>
</dbReference>
<dbReference type="Proteomes" id="UP000825935">
    <property type="component" value="Chromosome 6"/>
</dbReference>
<keyword evidence="1" id="KW-0150">Chloroplast</keyword>
<keyword evidence="3" id="KW-0378">Hydrolase</keyword>
<keyword evidence="7" id="KW-1133">Transmembrane helix</keyword>
<evidence type="ECO:0000259" key="8">
    <source>
        <dbReference type="SMART" id="SM00382"/>
    </source>
</evidence>
<dbReference type="InterPro" id="IPR037219">
    <property type="entry name" value="Peptidase_M41-like"/>
</dbReference>
<feature type="region of interest" description="Disordered" evidence="6">
    <location>
        <begin position="239"/>
        <end position="273"/>
    </location>
</feature>
<feature type="coiled-coil region" evidence="5">
    <location>
        <begin position="391"/>
        <end position="418"/>
    </location>
</feature>
<dbReference type="InterPro" id="IPR003960">
    <property type="entry name" value="ATPase_AAA_CS"/>
</dbReference>
<protein>
    <recommendedName>
        <fullName evidence="8">AAA+ ATPase domain-containing protein</fullName>
    </recommendedName>
</protein>
<feature type="domain" description="AAA+ ATPase" evidence="8">
    <location>
        <begin position="512"/>
        <end position="651"/>
    </location>
</feature>
<reference evidence="9" key="1">
    <citation type="submission" date="2021-08" db="EMBL/GenBank/DDBJ databases">
        <title>WGS assembly of Ceratopteris richardii.</title>
        <authorList>
            <person name="Marchant D.B."/>
            <person name="Chen G."/>
            <person name="Jenkins J."/>
            <person name="Shu S."/>
            <person name="Leebens-Mack J."/>
            <person name="Grimwood J."/>
            <person name="Schmutz J."/>
            <person name="Soltis P."/>
            <person name="Soltis D."/>
            <person name="Chen Z.-H."/>
        </authorList>
    </citation>
    <scope>NUCLEOTIDE SEQUENCE</scope>
    <source>
        <strain evidence="9">Whitten #5841</strain>
        <tissue evidence="9">Leaf</tissue>
    </source>
</reference>
<keyword evidence="7" id="KW-0472">Membrane</keyword>
<dbReference type="InterPro" id="IPR041569">
    <property type="entry name" value="AAA_lid_3"/>
</dbReference>
<dbReference type="CDD" id="cd19501">
    <property type="entry name" value="RecA-like_FtsH"/>
    <property type="match status" value="1"/>
</dbReference>
<keyword evidence="4" id="KW-0809">Transit peptide</keyword>
<evidence type="ECO:0000256" key="3">
    <source>
        <dbReference type="ARBA" id="ARBA00022801"/>
    </source>
</evidence>
<organism evidence="9 10">
    <name type="scientific">Ceratopteris richardii</name>
    <name type="common">Triangle waterfern</name>
    <dbReference type="NCBI Taxonomy" id="49495"/>
    <lineage>
        <taxon>Eukaryota</taxon>
        <taxon>Viridiplantae</taxon>
        <taxon>Streptophyta</taxon>
        <taxon>Embryophyta</taxon>
        <taxon>Tracheophyta</taxon>
        <taxon>Polypodiopsida</taxon>
        <taxon>Polypodiidae</taxon>
        <taxon>Polypodiales</taxon>
        <taxon>Pteridineae</taxon>
        <taxon>Pteridaceae</taxon>
        <taxon>Parkerioideae</taxon>
        <taxon>Ceratopteris</taxon>
    </lineage>
</organism>
<evidence type="ECO:0000256" key="5">
    <source>
        <dbReference type="SAM" id="Coils"/>
    </source>
</evidence>
<dbReference type="PROSITE" id="PS00674">
    <property type="entry name" value="AAA"/>
    <property type="match status" value="1"/>
</dbReference>
<dbReference type="GO" id="GO:0004176">
    <property type="term" value="F:ATP-dependent peptidase activity"/>
    <property type="evidence" value="ECO:0007669"/>
    <property type="project" value="InterPro"/>
</dbReference>
<name>A0A8T2ULD7_CERRI</name>
<feature type="compositionally biased region" description="Basic and acidic residues" evidence="6">
    <location>
        <begin position="242"/>
        <end position="256"/>
    </location>
</feature>
<keyword evidence="2" id="KW-0645">Protease</keyword>
<dbReference type="Gene3D" id="1.20.58.760">
    <property type="entry name" value="Peptidase M41"/>
    <property type="match status" value="1"/>
</dbReference>
<evidence type="ECO:0000256" key="4">
    <source>
        <dbReference type="ARBA" id="ARBA00022946"/>
    </source>
</evidence>
<dbReference type="SUPFAM" id="SSF140990">
    <property type="entry name" value="FtsH protease domain-like"/>
    <property type="match status" value="1"/>
</dbReference>